<accession>A0A814HH15</accession>
<gene>
    <name evidence="8" type="ORF">JXQ802_LOCUS22600</name>
    <name evidence="7" type="ORF">PYM288_LOCUS15052</name>
</gene>
<dbReference type="GO" id="GO:0072686">
    <property type="term" value="C:mitotic spindle"/>
    <property type="evidence" value="ECO:0007669"/>
    <property type="project" value="TreeGrafter"/>
</dbReference>
<dbReference type="EMBL" id="CAJNOL010000689">
    <property type="protein sequence ID" value="CAF1167441.1"/>
    <property type="molecule type" value="Genomic_DNA"/>
</dbReference>
<dbReference type="GO" id="GO:0007052">
    <property type="term" value="P:mitotic spindle organization"/>
    <property type="evidence" value="ECO:0007669"/>
    <property type="project" value="TreeGrafter"/>
</dbReference>
<evidence type="ECO:0000313" key="9">
    <source>
        <dbReference type="Proteomes" id="UP000663854"/>
    </source>
</evidence>
<keyword evidence="10" id="KW-1185">Reference proteome</keyword>
<comment type="subcellular location">
    <subcellularLocation>
        <location evidence="1">Cytoplasm</location>
        <location evidence="1">Cytoskeleton</location>
        <location evidence="1">Cilium axoneme</location>
    </subcellularLocation>
</comment>
<dbReference type="GO" id="GO:0005930">
    <property type="term" value="C:axoneme"/>
    <property type="evidence" value="ECO:0007669"/>
    <property type="project" value="UniProtKB-SubCell"/>
</dbReference>
<dbReference type="PANTHER" id="PTHR12086:SF9">
    <property type="entry name" value="EF-HAND DOMAIN-CONTAINING PROTEIN 1"/>
    <property type="match status" value="1"/>
</dbReference>
<sequence>MLVLNRDDFEREISTFPHVFLELTDTEVNDCYKPSDLTIGKTINIYGRNFLINDCDLFTKTFYTKNVGVSNFETINTEEPRNEFSKMDSPRGDDKLRKFITSYRLSYDTISIHELPQRHTGIIRGRFLQQTCVSKSNSSFEHPQFYSPGDFYIGATIEVFHQRFIIRLADLFVLKYAEQFSPTVIESLR</sequence>
<proteinExistence type="predicted"/>
<evidence type="ECO:0000259" key="6">
    <source>
        <dbReference type="PROSITE" id="PS51336"/>
    </source>
</evidence>
<reference evidence="7" key="1">
    <citation type="submission" date="2021-02" db="EMBL/GenBank/DDBJ databases">
        <authorList>
            <person name="Nowell W R."/>
        </authorList>
    </citation>
    <scope>NUCLEOTIDE SEQUENCE</scope>
</reference>
<dbReference type="EMBL" id="CAJNOH010000350">
    <property type="protein sequence ID" value="CAF1009959.1"/>
    <property type="molecule type" value="Genomic_DNA"/>
</dbReference>
<dbReference type="AlphaFoldDB" id="A0A814HH15"/>
<keyword evidence="4" id="KW-0206">Cytoskeleton</keyword>
<dbReference type="Proteomes" id="UP000663854">
    <property type="component" value="Unassembled WGS sequence"/>
</dbReference>
<dbReference type="GO" id="GO:0000281">
    <property type="term" value="P:mitotic cytokinesis"/>
    <property type="evidence" value="ECO:0007669"/>
    <property type="project" value="TreeGrafter"/>
</dbReference>
<protein>
    <recommendedName>
        <fullName evidence="6">DM10 domain-containing protein</fullName>
    </recommendedName>
</protein>
<dbReference type="GO" id="GO:0060285">
    <property type="term" value="P:cilium-dependent cell motility"/>
    <property type="evidence" value="ECO:0007669"/>
    <property type="project" value="TreeGrafter"/>
</dbReference>
<feature type="domain" description="DM10" evidence="6">
    <location>
        <begin position="77"/>
        <end position="181"/>
    </location>
</feature>
<dbReference type="PROSITE" id="PS51336">
    <property type="entry name" value="DM10"/>
    <property type="match status" value="2"/>
</dbReference>
<organism evidence="7 9">
    <name type="scientific">Rotaria sordida</name>
    <dbReference type="NCBI Taxonomy" id="392033"/>
    <lineage>
        <taxon>Eukaryota</taxon>
        <taxon>Metazoa</taxon>
        <taxon>Spiralia</taxon>
        <taxon>Gnathifera</taxon>
        <taxon>Rotifera</taxon>
        <taxon>Eurotatoria</taxon>
        <taxon>Bdelloidea</taxon>
        <taxon>Philodinida</taxon>
        <taxon>Philodinidae</taxon>
        <taxon>Rotaria</taxon>
    </lineage>
</organism>
<dbReference type="Gene3D" id="2.30.29.170">
    <property type="match status" value="2"/>
</dbReference>
<evidence type="ECO:0000313" key="10">
    <source>
        <dbReference type="Proteomes" id="UP000663870"/>
    </source>
</evidence>
<dbReference type="InterPro" id="IPR006602">
    <property type="entry name" value="DM10_dom"/>
</dbReference>
<evidence type="ECO:0000256" key="3">
    <source>
        <dbReference type="ARBA" id="ARBA00022737"/>
    </source>
</evidence>
<keyword evidence="5" id="KW-0966">Cell projection</keyword>
<dbReference type="PANTHER" id="PTHR12086">
    <property type="entry name" value="EF-HAND DOMAIN C-TERMINAL CONTAINING PROTEIN"/>
    <property type="match status" value="1"/>
</dbReference>
<evidence type="ECO:0000313" key="7">
    <source>
        <dbReference type="EMBL" id="CAF1009959.1"/>
    </source>
</evidence>
<feature type="domain" description="DM10" evidence="6">
    <location>
        <begin position="1"/>
        <end position="67"/>
    </location>
</feature>
<keyword evidence="3" id="KW-0677">Repeat</keyword>
<dbReference type="InterPro" id="IPR040193">
    <property type="entry name" value="EFHC1/EFHC2/EFHB"/>
</dbReference>
<dbReference type="Proteomes" id="UP000663870">
    <property type="component" value="Unassembled WGS sequence"/>
</dbReference>
<evidence type="ECO:0000256" key="2">
    <source>
        <dbReference type="ARBA" id="ARBA00022490"/>
    </source>
</evidence>
<evidence type="ECO:0000313" key="8">
    <source>
        <dbReference type="EMBL" id="CAF1167441.1"/>
    </source>
</evidence>
<name>A0A814HH15_9BILA</name>
<dbReference type="SMART" id="SM00676">
    <property type="entry name" value="DM10"/>
    <property type="match status" value="1"/>
</dbReference>
<keyword evidence="2" id="KW-0963">Cytoplasm</keyword>
<dbReference type="Pfam" id="PF06565">
    <property type="entry name" value="DM10_dom"/>
    <property type="match status" value="2"/>
</dbReference>
<evidence type="ECO:0000256" key="4">
    <source>
        <dbReference type="ARBA" id="ARBA00023212"/>
    </source>
</evidence>
<dbReference type="GO" id="GO:0043014">
    <property type="term" value="F:alpha-tubulin binding"/>
    <property type="evidence" value="ECO:0007669"/>
    <property type="project" value="TreeGrafter"/>
</dbReference>
<comment type="caution">
    <text evidence="7">The sequence shown here is derived from an EMBL/GenBank/DDBJ whole genome shotgun (WGS) entry which is preliminary data.</text>
</comment>
<evidence type="ECO:0000256" key="5">
    <source>
        <dbReference type="ARBA" id="ARBA00023273"/>
    </source>
</evidence>
<evidence type="ECO:0000256" key="1">
    <source>
        <dbReference type="ARBA" id="ARBA00004430"/>
    </source>
</evidence>